<reference evidence="8" key="1">
    <citation type="submission" date="2020-10" db="EMBL/GenBank/DDBJ databases">
        <title>Connecting structure to function with the recovery of over 1000 high-quality activated sludge metagenome-assembled genomes encoding full-length rRNA genes using long-read sequencing.</title>
        <authorList>
            <person name="Singleton C.M."/>
            <person name="Petriglieri F."/>
            <person name="Kristensen J.M."/>
            <person name="Kirkegaard R.H."/>
            <person name="Michaelsen T.Y."/>
            <person name="Andersen M.H."/>
            <person name="Karst S.M."/>
            <person name="Dueholm M.S."/>
            <person name="Nielsen P.H."/>
            <person name="Albertsen M."/>
        </authorList>
    </citation>
    <scope>NUCLEOTIDE SEQUENCE</scope>
    <source>
        <strain evidence="8">Bjer_18-Q3-R1-45_BAT3C.347</strain>
    </source>
</reference>
<dbReference type="CDD" id="cd13127">
    <property type="entry name" value="MATE_tuaB_like"/>
    <property type="match status" value="1"/>
</dbReference>
<evidence type="ECO:0000256" key="1">
    <source>
        <dbReference type="ARBA" id="ARBA00004651"/>
    </source>
</evidence>
<evidence type="ECO:0000256" key="6">
    <source>
        <dbReference type="ARBA" id="ARBA00023136"/>
    </source>
</evidence>
<comment type="subcellular location">
    <subcellularLocation>
        <location evidence="1">Cell membrane</location>
        <topology evidence="1">Multi-pass membrane protein</topology>
    </subcellularLocation>
</comment>
<evidence type="ECO:0000256" key="4">
    <source>
        <dbReference type="ARBA" id="ARBA00022692"/>
    </source>
</evidence>
<feature type="transmembrane region" description="Helical" evidence="7">
    <location>
        <begin position="29"/>
        <end position="46"/>
    </location>
</feature>
<feature type="transmembrane region" description="Helical" evidence="7">
    <location>
        <begin position="393"/>
        <end position="415"/>
    </location>
</feature>
<feature type="transmembrane region" description="Helical" evidence="7">
    <location>
        <begin position="310"/>
        <end position="333"/>
    </location>
</feature>
<evidence type="ECO:0000256" key="3">
    <source>
        <dbReference type="ARBA" id="ARBA00022475"/>
    </source>
</evidence>
<dbReference type="PANTHER" id="PTHR30250:SF10">
    <property type="entry name" value="LIPOPOLYSACCHARIDE BIOSYNTHESIS PROTEIN WZXC"/>
    <property type="match status" value="1"/>
</dbReference>
<comment type="similarity">
    <text evidence="2">Belongs to the polysaccharide synthase family.</text>
</comment>
<name>A0A9D7E321_9PROT</name>
<feature type="transmembrane region" description="Helical" evidence="7">
    <location>
        <begin position="67"/>
        <end position="89"/>
    </location>
</feature>
<dbReference type="GO" id="GO:0005886">
    <property type="term" value="C:plasma membrane"/>
    <property type="evidence" value="ECO:0007669"/>
    <property type="project" value="UniProtKB-SubCell"/>
</dbReference>
<feature type="transmembrane region" description="Helical" evidence="7">
    <location>
        <begin position="266"/>
        <end position="290"/>
    </location>
</feature>
<feature type="transmembrane region" description="Helical" evidence="7">
    <location>
        <begin position="364"/>
        <end position="381"/>
    </location>
</feature>
<keyword evidence="6 7" id="KW-0472">Membrane</keyword>
<feature type="transmembrane region" description="Helical" evidence="7">
    <location>
        <begin position="153"/>
        <end position="175"/>
    </location>
</feature>
<sequence length="470" mass="50884">MKFLSQIFTWASTLIVARALTPDDYGLVAMAIVFTSLVEMVSDFGMGQSIVKHRDLTPRQIAQINGLCVLVGLAAWGITCAAAYPVSVFFREPDLVAVVLALGSGFFITSFRSVPLSILERDMQFRAVSLNEGINAIVLSVLMVALALSGFKYWALVIGNLVGAMLSTLLAYRVAPTPFAWPRYREIKEAIVYGGHMIGLRFCYYVTTNADAFVVGKVLGQRLLGAYSLAMTIAAIPVEKIGSLLVRVLPPVISAVQHDSAKLRRYVSAITEALSLLTMPASVGLALVATDLVPFALGDAWRPAILPLQILSISIAHRSTFVIIPSVAAIIGLSRTSMHVSALGAILLPIAFFGGTFWGIGGVAAVWLIVYPLITFPYYYVVFRRIHMSAGEYLTALWPATSCTAVMAAVVYGVLEVLPTHWPMAARLAVEILVGAVTYVAALIAFHRKRLSAMRSIYDLLRSKGQQPRA</sequence>
<feature type="transmembrane region" description="Helical" evidence="7">
    <location>
        <begin position="95"/>
        <end position="115"/>
    </location>
</feature>
<evidence type="ECO:0000313" key="9">
    <source>
        <dbReference type="Proteomes" id="UP000807785"/>
    </source>
</evidence>
<organism evidence="8 9">
    <name type="scientific">Candidatus Methylophosphatis roskildensis</name>
    <dbReference type="NCBI Taxonomy" id="2899263"/>
    <lineage>
        <taxon>Bacteria</taxon>
        <taxon>Pseudomonadati</taxon>
        <taxon>Pseudomonadota</taxon>
        <taxon>Betaproteobacteria</taxon>
        <taxon>Nitrosomonadales</taxon>
        <taxon>Sterolibacteriaceae</taxon>
        <taxon>Candidatus Methylophosphatis</taxon>
    </lineage>
</organism>
<accession>A0A9D7E321</accession>
<dbReference type="Pfam" id="PF13440">
    <property type="entry name" value="Polysacc_synt_3"/>
    <property type="match status" value="1"/>
</dbReference>
<keyword evidence="3" id="KW-1003">Cell membrane</keyword>
<evidence type="ECO:0000256" key="2">
    <source>
        <dbReference type="ARBA" id="ARBA00007430"/>
    </source>
</evidence>
<feature type="transmembrane region" description="Helical" evidence="7">
    <location>
        <begin position="427"/>
        <end position="446"/>
    </location>
</feature>
<gene>
    <name evidence="8" type="ORF">IPH26_07640</name>
</gene>
<evidence type="ECO:0000256" key="5">
    <source>
        <dbReference type="ARBA" id="ARBA00022989"/>
    </source>
</evidence>
<dbReference type="PANTHER" id="PTHR30250">
    <property type="entry name" value="PST FAMILY PREDICTED COLANIC ACID TRANSPORTER"/>
    <property type="match status" value="1"/>
</dbReference>
<proteinExistence type="inferred from homology"/>
<evidence type="ECO:0000313" key="8">
    <source>
        <dbReference type="EMBL" id="MBK6972822.1"/>
    </source>
</evidence>
<keyword evidence="5 7" id="KW-1133">Transmembrane helix</keyword>
<comment type="caution">
    <text evidence="8">The sequence shown here is derived from an EMBL/GenBank/DDBJ whole genome shotgun (WGS) entry which is preliminary data.</text>
</comment>
<dbReference type="Proteomes" id="UP000807785">
    <property type="component" value="Unassembled WGS sequence"/>
</dbReference>
<dbReference type="InterPro" id="IPR050833">
    <property type="entry name" value="Poly_Biosynth_Transport"/>
</dbReference>
<dbReference type="AlphaFoldDB" id="A0A9D7E321"/>
<evidence type="ECO:0000256" key="7">
    <source>
        <dbReference type="SAM" id="Phobius"/>
    </source>
</evidence>
<keyword evidence="4 7" id="KW-0812">Transmembrane</keyword>
<protein>
    <submittedName>
        <fullName evidence="8">Lipopolysaccharide biosynthesis protein</fullName>
    </submittedName>
</protein>
<feature type="transmembrane region" description="Helical" evidence="7">
    <location>
        <begin position="340"/>
        <end position="358"/>
    </location>
</feature>
<feature type="transmembrane region" description="Helical" evidence="7">
    <location>
        <begin position="127"/>
        <end position="147"/>
    </location>
</feature>
<dbReference type="EMBL" id="JADJEV010000003">
    <property type="protein sequence ID" value="MBK6972822.1"/>
    <property type="molecule type" value="Genomic_DNA"/>
</dbReference>